<name>A0A090Q532_9FLAO</name>
<protein>
    <recommendedName>
        <fullName evidence="4">Zinc finger CHC2-type domain-containing protein</fullName>
    </recommendedName>
</protein>
<comment type="caution">
    <text evidence="2">The sequence shown here is derived from an EMBL/GenBank/DDBJ whole genome shotgun (WGS) entry which is preliminary data.</text>
</comment>
<organism evidence="2 3">
    <name type="scientific">Nonlabens tegetincola</name>
    <dbReference type="NCBI Taxonomy" id="323273"/>
    <lineage>
        <taxon>Bacteria</taxon>
        <taxon>Pseudomonadati</taxon>
        <taxon>Bacteroidota</taxon>
        <taxon>Flavobacteriia</taxon>
        <taxon>Flavobacteriales</taxon>
        <taxon>Flavobacteriaceae</taxon>
        <taxon>Nonlabens</taxon>
    </lineage>
</organism>
<evidence type="ECO:0000313" key="3">
    <source>
        <dbReference type="Proteomes" id="UP000029221"/>
    </source>
</evidence>
<dbReference type="SUPFAM" id="SSF57783">
    <property type="entry name" value="Zinc beta-ribbon"/>
    <property type="match status" value="1"/>
</dbReference>
<evidence type="ECO:0008006" key="4">
    <source>
        <dbReference type="Google" id="ProtNLM"/>
    </source>
</evidence>
<keyword evidence="3" id="KW-1185">Reference proteome</keyword>
<dbReference type="eggNOG" id="COG0358">
    <property type="taxonomic scope" value="Bacteria"/>
</dbReference>
<dbReference type="Proteomes" id="UP000029221">
    <property type="component" value="Unassembled WGS sequence"/>
</dbReference>
<dbReference type="Gene3D" id="3.90.580.10">
    <property type="entry name" value="Zinc finger, CHC2-type domain"/>
    <property type="match status" value="1"/>
</dbReference>
<dbReference type="EMBL" id="BBML01000003">
    <property type="protein sequence ID" value="GAK96848.1"/>
    <property type="molecule type" value="Genomic_DNA"/>
</dbReference>
<sequence length="1045" mass="120971">MAKRDDVIREIKEKATLKNTLADFHPERKEKPNKWILTCPSCGHEKAEYSLSKDIYKCFKCDAGASTAQSYLIKVRDYSNWDSIVEMARIESISIPKPEDNQTEIEESISEVTGTSAANAAASKARAKSKKPKISRKRLDPNKTFLQQFITGSGLDIGDVTTTVHVDQDTTKEVALYQSATIDSAFKIVPGDDVIIHYYDLYGKPVTYYRKNKQGQTVGQPLPFYRIRYSNPEANAPDKSGNHPKYRSPFGSGSKIYIPKWTREKFQKSSRIETLYIQEGEKKADKATKHGLISVGAMGIHNIASNKQLAKDFELIIKRCQVENVVFMLDSDWQDLSSNIDGTKPADLRPRSFFRAVSNFQKHFAAFSTTGIDLNIFFAHVKPNDRGDKGIDDLMTNSLDELELKALKSSTDKVLKKPDGEHQYLKFYNITTVSEMALRKYWALESIDSFIEQYRSRLRDLPKFRFNRLDWRINENGEKELAQPLTNEEMFYHIDKEKKGDRAVSFNYKRCYTFLQNRGYYRFRVNSLTYGWVHIENNVVTRKEPHQIKDYVIDFVKEMNIENVENLLYKGAKQYLGSDSLGNLDYIEPNFYKPTIDSQNLYFENKYFHVTKEKIQLLENSNAEGKIWKDSILESSPTLLKPLFEFERISHDHTVENPELKPYIGEYNLVFSEEGKKCDFLQFLNNTSKFYHRNTKEENITIDEIFETNRHLLSKITAFGYMLHDFRNKGQEFAIVGMDGMMSQVGDSNGRSGKSLFGTALEQLIPTVVMDGKTTDLQSDRFAFEELDSTHKMIFFDDVKPNFIFELLFAKITGRFTVEKKGFGKYTLPQESVIKFYIATNHALKGDGGSFEDRQRLLGFSGWYNTEWKPIDDFGVRFFDEWEPGQWNLFYNFAALALHTYLKFGIIKAPTSKLLQRKLRQDIGESFMDWANEYFSAPDKLNTRLVKDDMYAASFNDPYGPGFVIKYPTQRKYTPINVFKVKMKKYCQFKGWEFNPSKEGKDIKVAGKELFEIVPPQEELQDITRAYNENKTESDTNLDDSDLRY</sequence>
<gene>
    <name evidence="2" type="ORF">JCM19294_1157</name>
</gene>
<reference evidence="2" key="1">
    <citation type="journal article" date="2014" name="Genome Announc.">
        <title>Draft Genome Sequences of Marine Flavobacterium Nonlabens Strains NR17, NR24, NR27, NR32, NR33, and Ara13.</title>
        <authorList>
            <person name="Nakanishi M."/>
            <person name="Meirelles P."/>
            <person name="Suzuki R."/>
            <person name="Takatani N."/>
            <person name="Mino S."/>
            <person name="Suda W."/>
            <person name="Oshima K."/>
            <person name="Hattori M."/>
            <person name="Ohkuma M."/>
            <person name="Hosokawa M."/>
            <person name="Miyashita K."/>
            <person name="Thompson F.L."/>
            <person name="Niwa A."/>
            <person name="Sawabe T."/>
            <person name="Sawabe T."/>
        </authorList>
    </citation>
    <scope>NUCLEOTIDE SEQUENCE [LARGE SCALE GENOMIC DNA]</scope>
    <source>
        <strain evidence="2">JCM 19294</strain>
    </source>
</reference>
<proteinExistence type="predicted"/>
<feature type="region of interest" description="Disordered" evidence="1">
    <location>
        <begin position="1025"/>
        <end position="1045"/>
    </location>
</feature>
<dbReference type="InterPro" id="IPR036977">
    <property type="entry name" value="DNA_primase_Znf_CHC2"/>
</dbReference>
<feature type="compositionally biased region" description="Acidic residues" evidence="1">
    <location>
        <begin position="1036"/>
        <end position="1045"/>
    </location>
</feature>
<dbReference type="RefSeq" id="WP_052510325.1">
    <property type="nucleotide sequence ID" value="NZ_BBML01000003.1"/>
</dbReference>
<dbReference type="GO" id="GO:0008270">
    <property type="term" value="F:zinc ion binding"/>
    <property type="evidence" value="ECO:0007669"/>
    <property type="project" value="InterPro"/>
</dbReference>
<dbReference type="GO" id="GO:0006260">
    <property type="term" value="P:DNA replication"/>
    <property type="evidence" value="ECO:0007669"/>
    <property type="project" value="InterPro"/>
</dbReference>
<dbReference type="AlphaFoldDB" id="A0A090Q532"/>
<evidence type="ECO:0000256" key="1">
    <source>
        <dbReference type="SAM" id="MobiDB-lite"/>
    </source>
</evidence>
<accession>A0A090Q532</accession>
<evidence type="ECO:0000313" key="2">
    <source>
        <dbReference type="EMBL" id="GAK96848.1"/>
    </source>
</evidence>
<dbReference type="GO" id="GO:0003677">
    <property type="term" value="F:DNA binding"/>
    <property type="evidence" value="ECO:0007669"/>
    <property type="project" value="InterPro"/>
</dbReference>